<reference evidence="11" key="1">
    <citation type="submission" date="2017-05" db="UniProtKB">
        <authorList>
            <consortium name="EnsemblMetazoa"/>
        </authorList>
    </citation>
    <scope>IDENTIFICATION</scope>
</reference>
<dbReference type="PANTHER" id="PTHR48261:SF2">
    <property type="entry name" value="ACETYLGLUCOSAMINYLTRANSFERASE"/>
    <property type="match status" value="1"/>
</dbReference>
<sequence>MRFLFTRPTSTVSRIKAALFLTIITGTSLCLYIYTCVPGEAAKFPECVPSRIYSSSLPTTGRSEPKYGHPSLDYHKNYTRNKFTVVMPTHNRNLQLLTVIGHYCNISNVHKILVLWNNVGEPVPGPIKDFKCQVPVKIKIMKENKLTSRFRPYPEIETEVIFSVDDDRMVDPHGMEKGFAAWQAFPHLLVGHCPRPHSFQDSQYKYCGKRDPHYYSMILTGSVFIHRLYLEMFTDTLPEALHTFKDKNMNGEDIIMNATVADYLKELDGPQCSGLFVNSSTDEIHIKPIQGQLQECITVQCYSSAADCASSTNGVSLAAIDCCNRTGGGYIRHSAQCGACVVVGFDQSRVHIGPSDAGRRYSFTADVLLSTPGAPDVTGLDYVISREPAVDVADYLSSDFTGRTNGFLPERFSIRYLSQGNAVALQPTLSFNYTIAAETDPGDPAIPSGAVLVYRRLSITIEDIDIITIGLQEPSIVLEGSSATARVERQIITYEAPFKVTVSNKRYFGPLAPDEAAVGDFDDFNFTEQQSVVFQPTTLNEQRFEELIFMMPLDNIVELQEMFEWRLTVNDSRVRINPDTRIVRLDNQDVFSIGFRELYVTIREGENASLTIKQIEDETAGVGIGGFPEDRLSPIQLRYVSGTATNNSDFSLNITVPRLTYNDNNTLNDIPFTPITSFQDNIIEGDETIRVIIVPGGDNVVQVQRDIQTATITIIDDDTGVLSLERGTYDVIENEGTVEICAVLSGGVLSNDTEITLQAEDSTARFRNDYSTHGIHSVLHSFTNRTCGRFNITNDLISEQLLENCTIAIRGIFPENSRLMIDQTPSFIRIQDDDQAEVRFAMGQVTFSEEGGNQSITVILGGGQMSQEQTIEVYIDDGTSNGKSLGFVTFGTGAIPQNRTVVFPMVDNNIALEPDKHYLLRLRNIGNIGLGNPGTMNVTVVDNNDVTQKLPEDVTVQCYSSAADCTTNTNGVSLAAIDCCNRTGGGYISHSSLNAVAQCGACIVVGFDQSRVHIGPSDAGRTYSFTADVLLSTPGAPTNEVRDFCWTISREPATFADITDYLRTPVFIGQTDAFLPKRFNLQYVSYGNELALQPTLSIHYTIVPSSGELIPSGVVLVYNYLSITIDDIDIMSVGLELQCFPFVEGSTAVAVIRHKLIEYEAPFEVTVSLERFRNPYFFTAVGEFDNFNFTEQHSVVFHPEYQFDQNFERVTFLMSQDNIVELQEVFQWRLTVNDSRVRINPNTQIVRLDNRDVFRVGFKDLHVTIREGQVATLTIKQIGDETGGVDIGGFPQNRLQPVQLVHISGTATNGSDFLLNSTVPRLTYSANNTLNDMSFTPIISIDDNIIEGDETIRVIILRNGNNVIQIPRDRQTATIAIIDDDTGVLSLERGTYDVIENEGTVEICAVLTGGVLLTDTEITLQARDNTAVCIGDYSTLRIRPTLHSFANRACGRFRIRNDLISEQLFENFTVAITDIFPGNNRLTVDRSPSFIRIQDDDQAEIRFAIGQATFSEGGGNQSITVILGGGQLSQSEDVEVYIDDGTTKGTLLGFVTFGTGAIPQNGTVVFPVVDNNIALEPDKHYLLRLRNIGNIGLGNPETMNVTIEDDDVVNVFLERRLYDVMENKSSIKICVVLTKGFLSTPMNINIFDAQGTAKYQFDYIFFNFHVVLPPYKNSTCATLYIVNDNIKETLYEALYMYIFRVIPWNKNLHVDYTWSTVRIQDDDN</sequence>
<feature type="domain" description="Calx-beta" evidence="9">
    <location>
        <begin position="1379"/>
        <end position="1497"/>
    </location>
</feature>
<dbReference type="GO" id="GO:0007154">
    <property type="term" value="P:cell communication"/>
    <property type="evidence" value="ECO:0007669"/>
    <property type="project" value="InterPro"/>
</dbReference>
<evidence type="ECO:0000256" key="3">
    <source>
        <dbReference type="ARBA" id="ARBA00022679"/>
    </source>
</evidence>
<evidence type="ECO:0000256" key="7">
    <source>
        <dbReference type="ARBA" id="ARBA00023136"/>
    </source>
</evidence>
<dbReference type="InterPro" id="IPR004263">
    <property type="entry name" value="Exostosin"/>
</dbReference>
<feature type="domain" description="Calx-beta" evidence="9">
    <location>
        <begin position="1605"/>
        <end position="1722"/>
    </location>
</feature>
<keyword evidence="3" id="KW-0808">Transferase</keyword>
<dbReference type="GO" id="GO:0016757">
    <property type="term" value="F:glycosyltransferase activity"/>
    <property type="evidence" value="ECO:0007669"/>
    <property type="project" value="InterPro"/>
</dbReference>
<keyword evidence="5" id="KW-0677">Repeat</keyword>
<evidence type="ECO:0000256" key="8">
    <source>
        <dbReference type="ARBA" id="ARBA00023157"/>
    </source>
</evidence>
<evidence type="ECO:0000256" key="2">
    <source>
        <dbReference type="ARBA" id="ARBA00010271"/>
    </source>
</evidence>
<evidence type="ECO:0000256" key="6">
    <source>
        <dbReference type="ARBA" id="ARBA00022837"/>
    </source>
</evidence>
<dbReference type="Pfam" id="PF03160">
    <property type="entry name" value="Calx-beta"/>
    <property type="match status" value="4"/>
</dbReference>
<dbReference type="EnsemblMetazoa" id="Aqu2.1.14277_001">
    <property type="protein sequence ID" value="Aqu2.1.14277_001"/>
    <property type="gene ID" value="Aqu2.1.14277"/>
</dbReference>
<dbReference type="OrthoDB" id="2014201at2759"/>
<accession>A0A1X7TI08</accession>
<dbReference type="Gene3D" id="2.60.40.2030">
    <property type="match status" value="6"/>
</dbReference>
<dbReference type="SUPFAM" id="SSF53448">
    <property type="entry name" value="Nucleotide-diphospho-sugar transferases"/>
    <property type="match status" value="1"/>
</dbReference>
<evidence type="ECO:0000256" key="1">
    <source>
        <dbReference type="ARBA" id="ARBA00004648"/>
    </source>
</evidence>
<evidence type="ECO:0000256" key="4">
    <source>
        <dbReference type="ARBA" id="ARBA00022729"/>
    </source>
</evidence>
<keyword evidence="7" id="KW-0472">Membrane</keyword>
<comment type="subcellular location">
    <subcellularLocation>
        <location evidence="1">Endoplasmic reticulum membrane</location>
        <topology evidence="1">Single-pass type II membrane protein</topology>
    </subcellularLocation>
</comment>
<dbReference type="SUPFAM" id="SSF141072">
    <property type="entry name" value="CalX-like"/>
    <property type="match status" value="7"/>
</dbReference>
<dbReference type="STRING" id="400682.A0A1X7TI08"/>
<feature type="domain" description="Glycosyl transferase 64" evidence="10">
    <location>
        <begin position="83"/>
        <end position="265"/>
    </location>
</feature>
<evidence type="ECO:0000256" key="5">
    <source>
        <dbReference type="ARBA" id="ARBA00022737"/>
    </source>
</evidence>
<dbReference type="Pfam" id="PF09258">
    <property type="entry name" value="Glyco_transf_64"/>
    <property type="match status" value="1"/>
</dbReference>
<protein>
    <submittedName>
        <fullName evidence="11">Uncharacterized protein</fullName>
    </submittedName>
</protein>
<keyword evidence="6" id="KW-0106">Calcium</keyword>
<feature type="domain" description="Calx-beta" evidence="9">
    <location>
        <begin position="716"/>
        <end position="775"/>
    </location>
</feature>
<comment type="similarity">
    <text evidence="2">Belongs to the glycosyltransferase 47 family.</text>
</comment>
<dbReference type="InParanoid" id="A0A1X7TI08"/>
<keyword evidence="4" id="KW-0732">Signal</keyword>
<dbReference type="InterPro" id="IPR038081">
    <property type="entry name" value="CalX-like_sf"/>
</dbReference>
<proteinExistence type="inferred from homology"/>
<dbReference type="PANTHER" id="PTHR48261">
    <property type="entry name" value="ACETYLGLUCOSAMINYLTRANSFERASE"/>
    <property type="match status" value="1"/>
</dbReference>
<dbReference type="InterPro" id="IPR029044">
    <property type="entry name" value="Nucleotide-diphossugar_trans"/>
</dbReference>
<keyword evidence="8" id="KW-1015">Disulfide bond</keyword>
<evidence type="ECO:0000313" key="11">
    <source>
        <dbReference type="EnsemblMetazoa" id="Aqu2.1.14277_001"/>
    </source>
</evidence>
<dbReference type="GO" id="GO:0005789">
    <property type="term" value="C:endoplasmic reticulum membrane"/>
    <property type="evidence" value="ECO:0007669"/>
    <property type="project" value="UniProtKB-SubCell"/>
</dbReference>
<dbReference type="InterPro" id="IPR015338">
    <property type="entry name" value="GT64_dom"/>
</dbReference>
<dbReference type="InterPro" id="IPR003644">
    <property type="entry name" value="Calx_beta"/>
</dbReference>
<feature type="domain" description="Calx-beta" evidence="9">
    <location>
        <begin position="832"/>
        <end position="943"/>
    </location>
</feature>
<evidence type="ECO:0000259" key="10">
    <source>
        <dbReference type="Pfam" id="PF09258"/>
    </source>
</evidence>
<organism evidence="11">
    <name type="scientific">Amphimedon queenslandica</name>
    <name type="common">Sponge</name>
    <dbReference type="NCBI Taxonomy" id="400682"/>
    <lineage>
        <taxon>Eukaryota</taxon>
        <taxon>Metazoa</taxon>
        <taxon>Porifera</taxon>
        <taxon>Demospongiae</taxon>
        <taxon>Heteroscleromorpha</taxon>
        <taxon>Haplosclerida</taxon>
        <taxon>Niphatidae</taxon>
        <taxon>Amphimedon</taxon>
    </lineage>
</organism>
<dbReference type="GO" id="GO:1901135">
    <property type="term" value="P:carbohydrate derivative metabolic process"/>
    <property type="evidence" value="ECO:0007669"/>
    <property type="project" value="UniProtKB-ARBA"/>
</dbReference>
<dbReference type="Gene3D" id="3.90.550.10">
    <property type="entry name" value="Spore Coat Polysaccharide Biosynthesis Protein SpsA, Chain A"/>
    <property type="match status" value="1"/>
</dbReference>
<evidence type="ECO:0000259" key="9">
    <source>
        <dbReference type="Pfam" id="PF03160"/>
    </source>
</evidence>
<name>A0A1X7TI08_AMPQE</name>